<comment type="similarity">
    <text evidence="1">Belongs to the YciI family.</text>
</comment>
<gene>
    <name evidence="2" type="ORF">RMW62_03065</name>
</gene>
<dbReference type="AlphaFoldDB" id="A0A0X8K4C2"/>
<comment type="caution">
    <text evidence="2">The sequence shown here is derived from an EMBL/GenBank/DDBJ whole genome shotgun (WGS) entry which is preliminary data.</text>
</comment>
<evidence type="ECO:0000256" key="1">
    <source>
        <dbReference type="ARBA" id="ARBA00007689"/>
    </source>
</evidence>
<evidence type="ECO:0000313" key="2">
    <source>
        <dbReference type="EMBL" id="MDT0248061.1"/>
    </source>
</evidence>
<name>A0A0X8K4C2_9ACTO</name>
<dbReference type="Gene3D" id="3.30.70.1060">
    <property type="entry name" value="Dimeric alpha+beta barrel"/>
    <property type="match status" value="1"/>
</dbReference>
<reference evidence="2" key="1">
    <citation type="submission" date="2022-06" db="EMBL/GenBank/DDBJ databases">
        <title>Draft Genome Sequences of Three Actinomyces oris Strains, Isolated from Healthy Human Feces.</title>
        <authorList>
            <person name="Ye Y."/>
            <person name="Liu C."/>
            <person name="Zhao J."/>
            <person name="Xu J."/>
            <person name="Huang H."/>
            <person name="Wang B."/>
            <person name="Wei J."/>
            <person name="Jing X."/>
        </authorList>
    </citation>
    <scope>NUCLEOTIDE SEQUENCE</scope>
    <source>
        <strain evidence="2">CNGBCC1803368</strain>
    </source>
</reference>
<dbReference type="InterPro" id="IPR005545">
    <property type="entry name" value="YCII"/>
</dbReference>
<dbReference type="SUPFAM" id="SSF54909">
    <property type="entry name" value="Dimeric alpha+beta barrel"/>
    <property type="match status" value="1"/>
</dbReference>
<accession>A0A0X8K4C2</accession>
<dbReference type="InterPro" id="IPR011008">
    <property type="entry name" value="Dimeric_a/b-barrel"/>
</dbReference>
<dbReference type="EMBL" id="JAMZMH010000003">
    <property type="protein sequence ID" value="MDT0248061.1"/>
    <property type="molecule type" value="Genomic_DNA"/>
</dbReference>
<dbReference type="Proteomes" id="UP001180729">
    <property type="component" value="Unassembled WGS sequence"/>
</dbReference>
<dbReference type="Pfam" id="PF03795">
    <property type="entry name" value="YCII"/>
    <property type="match status" value="1"/>
</dbReference>
<evidence type="ECO:0000313" key="3">
    <source>
        <dbReference type="Proteomes" id="UP001180729"/>
    </source>
</evidence>
<proteinExistence type="inferred from homology"/>
<sequence>MSKIYAVEYHYVTDKDEEMAAVRPSHRAFNGRLADEGRLLAAGPYVGTHDALIVVRAEDEAGALALLEDDPFQQAGFISERIPREWNPVIGVLA</sequence>
<organism evidence="2 3">
    <name type="scientific">Actinomyces oris</name>
    <dbReference type="NCBI Taxonomy" id="544580"/>
    <lineage>
        <taxon>Bacteria</taxon>
        <taxon>Bacillati</taxon>
        <taxon>Actinomycetota</taxon>
        <taxon>Actinomycetes</taxon>
        <taxon>Actinomycetales</taxon>
        <taxon>Actinomycetaceae</taxon>
        <taxon>Actinomyces</taxon>
    </lineage>
</organism>
<dbReference type="RefSeq" id="WP_060958264.1">
    <property type="nucleotide sequence ID" value="NZ_CAUOQX010000001.1"/>
</dbReference>
<protein>
    <submittedName>
        <fullName evidence="2">YciI family protein</fullName>
    </submittedName>
</protein>
<dbReference type="KEGG" id="aos:AXE84_11360"/>